<dbReference type="GO" id="GO:0005886">
    <property type="term" value="C:plasma membrane"/>
    <property type="evidence" value="ECO:0007669"/>
    <property type="project" value="UniProtKB-SubCell"/>
</dbReference>
<keyword evidence="2 5" id="KW-0812">Transmembrane</keyword>
<evidence type="ECO:0000256" key="5">
    <source>
        <dbReference type="SAM" id="Phobius"/>
    </source>
</evidence>
<feature type="transmembrane region" description="Helical" evidence="5">
    <location>
        <begin position="310"/>
        <end position="333"/>
    </location>
</feature>
<feature type="transmembrane region" description="Helical" evidence="5">
    <location>
        <begin position="370"/>
        <end position="397"/>
    </location>
</feature>
<dbReference type="InterPro" id="IPR036259">
    <property type="entry name" value="MFS_trans_sf"/>
</dbReference>
<keyword evidence="3 5" id="KW-1133">Transmembrane helix</keyword>
<dbReference type="InterPro" id="IPR020846">
    <property type="entry name" value="MFS_dom"/>
</dbReference>
<evidence type="ECO:0000313" key="8">
    <source>
        <dbReference type="Proteomes" id="UP000309133"/>
    </source>
</evidence>
<dbReference type="GO" id="GO:0022857">
    <property type="term" value="F:transmembrane transporter activity"/>
    <property type="evidence" value="ECO:0007669"/>
    <property type="project" value="InterPro"/>
</dbReference>
<keyword evidence="4 5" id="KW-0472">Membrane</keyword>
<feature type="transmembrane region" description="Helical" evidence="5">
    <location>
        <begin position="171"/>
        <end position="195"/>
    </location>
</feature>
<dbReference type="SUPFAM" id="SSF103473">
    <property type="entry name" value="MFS general substrate transporter"/>
    <property type="match status" value="1"/>
</dbReference>
<dbReference type="PANTHER" id="PTHR23523">
    <property type="match status" value="1"/>
</dbReference>
<protein>
    <submittedName>
        <fullName evidence="7">MFS transporter</fullName>
    </submittedName>
</protein>
<evidence type="ECO:0000259" key="6">
    <source>
        <dbReference type="PROSITE" id="PS50850"/>
    </source>
</evidence>
<keyword evidence="8" id="KW-1185">Reference proteome</keyword>
<feature type="transmembrane region" description="Helical" evidence="5">
    <location>
        <begin position="140"/>
        <end position="165"/>
    </location>
</feature>
<dbReference type="Proteomes" id="UP000309133">
    <property type="component" value="Unassembled WGS sequence"/>
</dbReference>
<proteinExistence type="predicted"/>
<feature type="transmembrane region" description="Helical" evidence="5">
    <location>
        <begin position="345"/>
        <end position="364"/>
    </location>
</feature>
<dbReference type="PANTHER" id="PTHR23523:SF2">
    <property type="entry name" value="2-NITROIMIDAZOLE TRANSPORTER"/>
    <property type="match status" value="1"/>
</dbReference>
<comment type="subcellular location">
    <subcellularLocation>
        <location evidence="1">Cell membrane</location>
        <topology evidence="1">Multi-pass membrane protein</topology>
    </subcellularLocation>
</comment>
<dbReference type="EMBL" id="SSSM01000005">
    <property type="protein sequence ID" value="THG29356.1"/>
    <property type="molecule type" value="Genomic_DNA"/>
</dbReference>
<dbReference type="InterPro" id="IPR011701">
    <property type="entry name" value="MFS"/>
</dbReference>
<evidence type="ECO:0000256" key="3">
    <source>
        <dbReference type="ARBA" id="ARBA00022989"/>
    </source>
</evidence>
<dbReference type="InterPro" id="IPR052524">
    <property type="entry name" value="MFS_Cyanate_Porter"/>
</dbReference>
<sequence length="409" mass="41372">MRSTETPIVRALPWLILAAIVLIGLSLRGPVVAVAPVAGLIGDELDLDSARVGLLTSLPLLCFAFATPLASLIIARAGRDLSASITLVGVVIGTLIRSSDGAVSAFVGTIVLGIFITVGNVVIPLVIADEIPAERSGMATGAYTASLNVGSVITTFGTAQIAVALGWRAALAIWAGLAVAALAVWLAAAGPKAALTPRPRQRMDAAARAAAPRSVSFGIVLALGVAFGTQAFAFYGMSAWLPKLLTDEQGFSAEQAGSASAVFQLFGIAGALTLPLLVRWLGRRAGILTVLAFWLSVPIGLLIAPQAWPIWTITGGLAQGGGITMMFLLVVALSQGARGGRASATVQGVGYAIAATAPATLGALRDSTGAWTLSLIAVAVSVLVAAAFGLVTVAGIAKTAALPSDRIPD</sequence>
<feature type="transmembrane region" description="Helical" evidence="5">
    <location>
        <begin position="53"/>
        <end position="74"/>
    </location>
</feature>
<feature type="transmembrane region" description="Helical" evidence="5">
    <location>
        <begin position="81"/>
        <end position="99"/>
    </location>
</feature>
<evidence type="ECO:0000256" key="4">
    <source>
        <dbReference type="ARBA" id="ARBA00023136"/>
    </source>
</evidence>
<name>A0A4S4FJP4_9MICO</name>
<dbReference type="Gene3D" id="1.20.1250.20">
    <property type="entry name" value="MFS general substrate transporter like domains"/>
    <property type="match status" value="1"/>
</dbReference>
<accession>A0A4S4FJP4</accession>
<feature type="transmembrane region" description="Helical" evidence="5">
    <location>
        <begin position="285"/>
        <end position="304"/>
    </location>
</feature>
<evidence type="ECO:0000313" key="7">
    <source>
        <dbReference type="EMBL" id="THG29356.1"/>
    </source>
</evidence>
<gene>
    <name evidence="7" type="ORF">E6C64_11615</name>
</gene>
<comment type="caution">
    <text evidence="7">The sequence shown here is derived from an EMBL/GenBank/DDBJ whole genome shotgun (WGS) entry which is preliminary data.</text>
</comment>
<dbReference type="Pfam" id="PF07690">
    <property type="entry name" value="MFS_1"/>
    <property type="match status" value="1"/>
</dbReference>
<dbReference type="PROSITE" id="PS50850">
    <property type="entry name" value="MFS"/>
    <property type="match status" value="1"/>
</dbReference>
<dbReference type="OrthoDB" id="5317164at2"/>
<feature type="transmembrane region" description="Helical" evidence="5">
    <location>
        <begin position="12"/>
        <end position="41"/>
    </location>
</feature>
<evidence type="ECO:0000256" key="1">
    <source>
        <dbReference type="ARBA" id="ARBA00004651"/>
    </source>
</evidence>
<dbReference type="RefSeq" id="WP_136427686.1">
    <property type="nucleotide sequence ID" value="NZ_SSSM01000005.1"/>
</dbReference>
<organism evidence="7 8">
    <name type="scientific">Naasia lichenicola</name>
    <dbReference type="NCBI Taxonomy" id="2565933"/>
    <lineage>
        <taxon>Bacteria</taxon>
        <taxon>Bacillati</taxon>
        <taxon>Actinomycetota</taxon>
        <taxon>Actinomycetes</taxon>
        <taxon>Micrococcales</taxon>
        <taxon>Microbacteriaceae</taxon>
        <taxon>Naasia</taxon>
    </lineage>
</organism>
<reference evidence="7 8" key="1">
    <citation type="submission" date="2019-04" db="EMBL/GenBank/DDBJ databases">
        <authorList>
            <person name="Jiang L."/>
        </authorList>
    </citation>
    <scope>NUCLEOTIDE SEQUENCE [LARGE SCALE GENOMIC DNA]</scope>
    <source>
        <strain evidence="7 8">YIM 131853</strain>
    </source>
</reference>
<evidence type="ECO:0000256" key="2">
    <source>
        <dbReference type="ARBA" id="ARBA00022692"/>
    </source>
</evidence>
<feature type="transmembrane region" description="Helical" evidence="5">
    <location>
        <begin position="105"/>
        <end position="128"/>
    </location>
</feature>
<feature type="transmembrane region" description="Helical" evidence="5">
    <location>
        <begin position="257"/>
        <end position="278"/>
    </location>
</feature>
<dbReference type="AlphaFoldDB" id="A0A4S4FJP4"/>
<feature type="transmembrane region" description="Helical" evidence="5">
    <location>
        <begin position="215"/>
        <end position="237"/>
    </location>
</feature>
<feature type="domain" description="Major facilitator superfamily (MFS) profile" evidence="6">
    <location>
        <begin position="14"/>
        <end position="397"/>
    </location>
</feature>